<feature type="chain" id="PRO_5036372868" evidence="1">
    <location>
        <begin position="25"/>
        <end position="454"/>
    </location>
</feature>
<dbReference type="Proteomes" id="UP000435877">
    <property type="component" value="Unassembled WGS sequence"/>
</dbReference>
<evidence type="ECO:0000256" key="1">
    <source>
        <dbReference type="SAM" id="SignalP"/>
    </source>
</evidence>
<sequence length="454" mass="50565">MLKIQLHTIFIVLFLVSTQLGAQAYGASLESNAELSIPGPRNCFWQRGPFGADPYINVAYPDANVYYWGAGFTTPPGARLELVGDYPASRYMSFASYNERGRPMDSLPDFLIHPESGLNPFESGSTRFAANGGYRVEIVGQARETERGIGSRQSTGDNNRLFTPPYGKGKQQSILYRIYLPDTGTAPTGGVALPQPRLHLKDGRVLDNEAACKALRTSQLALLTSDAMGIKTEVYRSLINQPDKPDTWPAKNPASWHIQLDRKSLLGIYTGEINEDARRSTGGFFPNPDNFYIRTIVNRRHGPVFLVRAKAPTTPHTASGDKSMGDGDLRYWSICSNQSFVNTRVNDCLYDEELPRDPLGYFTVVVSRPEDRPRNANLGCGIGWLPMAADGDGMFDDDVSIVQIRHMLPAENFAHSIDRIETQDQIEKVMGDYMPRTRYLQTNQVEAFFPCMGK</sequence>
<dbReference type="EMBL" id="CACSIM010000005">
    <property type="protein sequence ID" value="CAA0113773.1"/>
    <property type="molecule type" value="Genomic_DNA"/>
</dbReference>
<dbReference type="EMBL" id="CACSIK010000001">
    <property type="protein sequence ID" value="CAA0086923.1"/>
    <property type="molecule type" value="Genomic_DNA"/>
</dbReference>
<reference evidence="4 5" key="1">
    <citation type="submission" date="2019-11" db="EMBL/GenBank/DDBJ databases">
        <authorList>
            <person name="Holert J."/>
        </authorList>
    </citation>
    <scope>NUCLEOTIDE SEQUENCE [LARGE SCALE GENOMIC DNA]</scope>
    <source>
        <strain evidence="3">BC3_2A</strain>
        <strain evidence="2">SB11_1A</strain>
    </source>
</reference>
<feature type="signal peptide" evidence="1">
    <location>
        <begin position="1"/>
        <end position="24"/>
    </location>
</feature>
<organism evidence="2 4">
    <name type="scientific">Zhongshania aliphaticivorans</name>
    <dbReference type="NCBI Taxonomy" id="1470434"/>
    <lineage>
        <taxon>Bacteria</taxon>
        <taxon>Pseudomonadati</taxon>
        <taxon>Pseudomonadota</taxon>
        <taxon>Gammaproteobacteria</taxon>
        <taxon>Cellvibrionales</taxon>
        <taxon>Spongiibacteraceae</taxon>
        <taxon>Zhongshania</taxon>
    </lineage>
</organism>
<dbReference type="AlphaFoldDB" id="A0A5S9NCF7"/>
<name>A0A5S9NCF7_9GAMM</name>
<keyword evidence="4" id="KW-1185">Reference proteome</keyword>
<protein>
    <submittedName>
        <fullName evidence="2">Uncharacterized protein</fullName>
    </submittedName>
</protein>
<evidence type="ECO:0000313" key="5">
    <source>
        <dbReference type="Proteomes" id="UP000439591"/>
    </source>
</evidence>
<dbReference type="OrthoDB" id="9146291at2"/>
<proteinExistence type="predicted"/>
<keyword evidence="1" id="KW-0732">Signal</keyword>
<dbReference type="Proteomes" id="UP000439591">
    <property type="component" value="Unassembled WGS sequence"/>
</dbReference>
<dbReference type="RefSeq" id="WP_159267783.1">
    <property type="nucleotide sequence ID" value="NZ_CACSIK010000001.1"/>
</dbReference>
<evidence type="ECO:0000313" key="2">
    <source>
        <dbReference type="EMBL" id="CAA0086923.1"/>
    </source>
</evidence>
<accession>A0A5S9NCF7</accession>
<gene>
    <name evidence="2" type="ORF">IHBHHGIJ_01160</name>
    <name evidence="3" type="ORF">KFEGEMFD_02900</name>
</gene>
<evidence type="ECO:0000313" key="3">
    <source>
        <dbReference type="EMBL" id="CAA0113773.1"/>
    </source>
</evidence>
<evidence type="ECO:0000313" key="4">
    <source>
        <dbReference type="Proteomes" id="UP000435877"/>
    </source>
</evidence>